<organism evidence="10 11">
    <name type="scientific">Pygocentrus nattereri</name>
    <name type="common">Red-bellied piranha</name>
    <dbReference type="NCBI Taxonomy" id="42514"/>
    <lineage>
        <taxon>Eukaryota</taxon>
        <taxon>Metazoa</taxon>
        <taxon>Chordata</taxon>
        <taxon>Craniata</taxon>
        <taxon>Vertebrata</taxon>
        <taxon>Euteleostomi</taxon>
        <taxon>Actinopterygii</taxon>
        <taxon>Neopterygii</taxon>
        <taxon>Teleostei</taxon>
        <taxon>Ostariophysi</taxon>
        <taxon>Characiformes</taxon>
        <taxon>Characoidei</taxon>
        <taxon>Pygocentrus</taxon>
    </lineage>
</organism>
<dbReference type="Pfam" id="PF00096">
    <property type="entry name" value="zf-C2H2"/>
    <property type="match status" value="2"/>
</dbReference>
<keyword evidence="4 7" id="KW-0863">Zinc-finger</keyword>
<dbReference type="GO" id="GO:0000981">
    <property type="term" value="F:DNA-binding transcription factor activity, RNA polymerase II-specific"/>
    <property type="evidence" value="ECO:0007669"/>
    <property type="project" value="TreeGrafter"/>
</dbReference>
<dbReference type="GO" id="GO:0008270">
    <property type="term" value="F:zinc ion binding"/>
    <property type="evidence" value="ECO:0007669"/>
    <property type="project" value="UniProtKB-KW"/>
</dbReference>
<dbReference type="PROSITE" id="PS00028">
    <property type="entry name" value="ZINC_FINGER_C2H2_1"/>
    <property type="match status" value="2"/>
</dbReference>
<dbReference type="SUPFAM" id="SSF57667">
    <property type="entry name" value="beta-beta-alpha zinc fingers"/>
    <property type="match status" value="2"/>
</dbReference>
<dbReference type="GO" id="GO:0005634">
    <property type="term" value="C:nucleus"/>
    <property type="evidence" value="ECO:0007669"/>
    <property type="project" value="UniProtKB-SubCell"/>
</dbReference>
<dbReference type="AlphaFoldDB" id="A0AAR2JPN9"/>
<dbReference type="Proteomes" id="UP001501920">
    <property type="component" value="Chromosome 21"/>
</dbReference>
<evidence type="ECO:0000256" key="4">
    <source>
        <dbReference type="ARBA" id="ARBA00022771"/>
    </source>
</evidence>
<evidence type="ECO:0000256" key="3">
    <source>
        <dbReference type="ARBA" id="ARBA00022737"/>
    </source>
</evidence>
<comment type="subcellular location">
    <subcellularLocation>
        <location evidence="1">Nucleus</location>
    </subcellularLocation>
</comment>
<dbReference type="FunFam" id="3.30.160.60:FF:001498">
    <property type="entry name" value="Zinc finger protein 404"/>
    <property type="match status" value="2"/>
</dbReference>
<protein>
    <recommendedName>
        <fullName evidence="9">C2H2-type domain-containing protein</fullName>
    </recommendedName>
</protein>
<dbReference type="InterPro" id="IPR013087">
    <property type="entry name" value="Znf_C2H2_type"/>
</dbReference>
<evidence type="ECO:0000259" key="9">
    <source>
        <dbReference type="PROSITE" id="PS50157"/>
    </source>
</evidence>
<reference evidence="10" key="2">
    <citation type="submission" date="2025-08" db="UniProtKB">
        <authorList>
            <consortium name="Ensembl"/>
        </authorList>
    </citation>
    <scope>IDENTIFICATION</scope>
</reference>
<evidence type="ECO:0000313" key="11">
    <source>
        <dbReference type="Proteomes" id="UP001501920"/>
    </source>
</evidence>
<dbReference type="InterPro" id="IPR036236">
    <property type="entry name" value="Znf_C2H2_sf"/>
</dbReference>
<keyword evidence="6" id="KW-0539">Nucleus</keyword>
<dbReference type="GeneTree" id="ENSGT01150000286953"/>
<dbReference type="PROSITE" id="PS50157">
    <property type="entry name" value="ZINC_FINGER_C2H2_2"/>
    <property type="match status" value="2"/>
</dbReference>
<evidence type="ECO:0000256" key="5">
    <source>
        <dbReference type="ARBA" id="ARBA00022833"/>
    </source>
</evidence>
<feature type="domain" description="C2H2-type" evidence="9">
    <location>
        <begin position="323"/>
        <end position="350"/>
    </location>
</feature>
<evidence type="ECO:0000256" key="8">
    <source>
        <dbReference type="SAM" id="MobiDB-lite"/>
    </source>
</evidence>
<name>A0AAR2JPN9_PYGNA</name>
<feature type="region of interest" description="Disordered" evidence="8">
    <location>
        <begin position="1"/>
        <end position="20"/>
    </location>
</feature>
<evidence type="ECO:0000313" key="10">
    <source>
        <dbReference type="Ensembl" id="ENSPNAP00000052159.1"/>
    </source>
</evidence>
<evidence type="ECO:0000256" key="6">
    <source>
        <dbReference type="ARBA" id="ARBA00023242"/>
    </source>
</evidence>
<dbReference type="PANTHER" id="PTHR23235:SF120">
    <property type="entry name" value="KRUPPEL-LIKE FACTOR 15"/>
    <property type="match status" value="1"/>
</dbReference>
<keyword evidence="11" id="KW-1185">Reference proteome</keyword>
<accession>A0AAR2JPN9</accession>
<feature type="domain" description="C2H2-type" evidence="9">
    <location>
        <begin position="351"/>
        <end position="378"/>
    </location>
</feature>
<evidence type="ECO:0000256" key="2">
    <source>
        <dbReference type="ARBA" id="ARBA00022723"/>
    </source>
</evidence>
<keyword evidence="3" id="KW-0677">Repeat</keyword>
<reference evidence="10 11" key="1">
    <citation type="submission" date="2020-10" db="EMBL/GenBank/DDBJ databases">
        <title>Pygocentrus nattereri (red-bellied piranha) genome, fPygNat1, primary haplotype.</title>
        <authorList>
            <person name="Myers G."/>
            <person name="Meyer A."/>
            <person name="Karagic N."/>
            <person name="Pippel M."/>
            <person name="Winkler S."/>
            <person name="Tracey A."/>
            <person name="Wood J."/>
            <person name="Formenti G."/>
            <person name="Howe K."/>
            <person name="Fedrigo O."/>
            <person name="Jarvis E.D."/>
        </authorList>
    </citation>
    <scope>NUCLEOTIDE SEQUENCE [LARGE SCALE GENOMIC DNA]</scope>
</reference>
<dbReference type="Ensembl" id="ENSPNAT00000045051.1">
    <property type="protein sequence ID" value="ENSPNAP00000052159.1"/>
    <property type="gene ID" value="ENSPNAG00000012012.2"/>
</dbReference>
<keyword evidence="5" id="KW-0862">Zinc</keyword>
<evidence type="ECO:0000256" key="1">
    <source>
        <dbReference type="ARBA" id="ARBA00004123"/>
    </source>
</evidence>
<sequence length="417" mass="47644">MALRPRSGTPQEEDEEKEGLSESKHLLWPCWRIILLCNNCYGKNMTNLQSLSVFVTERLTLAAQEIFKAVEVTVTEYHEEISRSRQENELLKRRLLEAGIDFYSELQPSLSVVQESEPSVGQPVCGEPWNQQNEKIQVKLELSAAQEETQDSQLQIAMAKEPLSPKPCLQNEQKMEEMFHVQTTDGSTDTLLPAGPFMQIKEEPSELVPDLRLETFCESQTSISADPSSALASSHCSGFEEELDSHRLSSVHKTVRSKLPLMGRARVARHKRCNNYDTVGQDKDLAQWRERHLFSQRLLDEGRPHYKSYHPQTKINSQDIGKNQCLVCGKYFSSSTHMKVHQRVHSGERPYQCHFCGNNFKQNGHLQTHLRIHTGEKPFFCPKCGRRFKDQSVKNKHVKRCKVASLKGHFPVMKGSG</sequence>
<dbReference type="PANTHER" id="PTHR23235">
    <property type="entry name" value="KRUEPPEL-LIKE TRANSCRIPTION FACTOR"/>
    <property type="match status" value="1"/>
</dbReference>
<dbReference type="SMART" id="SM00355">
    <property type="entry name" value="ZnF_C2H2"/>
    <property type="match status" value="3"/>
</dbReference>
<evidence type="ECO:0000256" key="7">
    <source>
        <dbReference type="PROSITE-ProRule" id="PRU00042"/>
    </source>
</evidence>
<dbReference type="FunFam" id="3.30.160.60:FF:000100">
    <property type="entry name" value="Zinc finger 45-like"/>
    <property type="match status" value="1"/>
</dbReference>
<reference evidence="10" key="3">
    <citation type="submission" date="2025-09" db="UniProtKB">
        <authorList>
            <consortium name="Ensembl"/>
        </authorList>
    </citation>
    <scope>IDENTIFICATION</scope>
</reference>
<proteinExistence type="predicted"/>
<dbReference type="Gene3D" id="3.30.160.60">
    <property type="entry name" value="Classic Zinc Finger"/>
    <property type="match status" value="3"/>
</dbReference>
<dbReference type="GO" id="GO:0000978">
    <property type="term" value="F:RNA polymerase II cis-regulatory region sequence-specific DNA binding"/>
    <property type="evidence" value="ECO:0007669"/>
    <property type="project" value="TreeGrafter"/>
</dbReference>
<keyword evidence="2" id="KW-0479">Metal-binding</keyword>